<evidence type="ECO:0000313" key="4">
    <source>
        <dbReference type="Proteomes" id="UP001501094"/>
    </source>
</evidence>
<proteinExistence type="predicted"/>
<dbReference type="Proteomes" id="UP001501094">
    <property type="component" value="Unassembled WGS sequence"/>
</dbReference>
<dbReference type="Pfam" id="PF03713">
    <property type="entry name" value="DUF305"/>
    <property type="match status" value="1"/>
</dbReference>
<comment type="caution">
    <text evidence="3">The sequence shown here is derived from an EMBL/GenBank/DDBJ whole genome shotgun (WGS) entry which is preliminary data.</text>
</comment>
<evidence type="ECO:0000259" key="2">
    <source>
        <dbReference type="Pfam" id="PF03713"/>
    </source>
</evidence>
<dbReference type="InterPro" id="IPR012347">
    <property type="entry name" value="Ferritin-like"/>
</dbReference>
<feature type="region of interest" description="Disordered" evidence="1">
    <location>
        <begin position="143"/>
        <end position="165"/>
    </location>
</feature>
<sequence>MEYFRSSAVSRGRRRPWRARAVGYGVLVVALGAVASGCTPEDEPEAVSTPSSVVLKPGKPGEEAEVVAPEDFEGVPAEDDWNEADAGFVTGMTRHHDQAVTMTAWVPERSASEQVKALADRMNNMQEAEIGLMSDWLTERDQPVPALADGGDGGDGTGPRVPDDAHEHDLMPGMLTEAEMTELEAASGKEFDRLFLEGMIKHHEGAITMCTDIMTTGVDQKIQELAANIGVDQAAEIDRMKDLLDAL</sequence>
<accession>A0ABN2N4V5</accession>
<dbReference type="PANTHER" id="PTHR36933">
    <property type="entry name" value="SLL0788 PROTEIN"/>
    <property type="match status" value="1"/>
</dbReference>
<gene>
    <name evidence="3" type="ORF">GCM10009751_05980</name>
</gene>
<dbReference type="EMBL" id="BAAANL010000001">
    <property type="protein sequence ID" value="GAA1852195.1"/>
    <property type="molecule type" value="Genomic_DNA"/>
</dbReference>
<protein>
    <submittedName>
        <fullName evidence="3">DUF305 domain-containing protein</fullName>
    </submittedName>
</protein>
<feature type="domain" description="DUF305" evidence="2">
    <location>
        <begin position="85"/>
        <end position="244"/>
    </location>
</feature>
<dbReference type="PANTHER" id="PTHR36933:SF1">
    <property type="entry name" value="SLL0788 PROTEIN"/>
    <property type="match status" value="1"/>
</dbReference>
<reference evidence="3 4" key="1">
    <citation type="journal article" date="2019" name="Int. J. Syst. Evol. Microbiol.">
        <title>The Global Catalogue of Microorganisms (GCM) 10K type strain sequencing project: providing services to taxonomists for standard genome sequencing and annotation.</title>
        <authorList>
            <consortium name="The Broad Institute Genomics Platform"/>
            <consortium name="The Broad Institute Genome Sequencing Center for Infectious Disease"/>
            <person name="Wu L."/>
            <person name="Ma J."/>
        </authorList>
    </citation>
    <scope>NUCLEOTIDE SEQUENCE [LARGE SCALE GENOMIC DNA]</scope>
    <source>
        <strain evidence="3 4">JCM 14326</strain>
    </source>
</reference>
<evidence type="ECO:0000256" key="1">
    <source>
        <dbReference type="SAM" id="MobiDB-lite"/>
    </source>
</evidence>
<keyword evidence="4" id="KW-1185">Reference proteome</keyword>
<evidence type="ECO:0000313" key="3">
    <source>
        <dbReference type="EMBL" id="GAA1852195.1"/>
    </source>
</evidence>
<name>A0ABN2N4V5_9MICO</name>
<feature type="region of interest" description="Disordered" evidence="1">
    <location>
        <begin position="38"/>
        <end position="64"/>
    </location>
</feature>
<organism evidence="3 4">
    <name type="scientific">Myceligenerans crystallogenes</name>
    <dbReference type="NCBI Taxonomy" id="316335"/>
    <lineage>
        <taxon>Bacteria</taxon>
        <taxon>Bacillati</taxon>
        <taxon>Actinomycetota</taxon>
        <taxon>Actinomycetes</taxon>
        <taxon>Micrococcales</taxon>
        <taxon>Promicromonosporaceae</taxon>
        <taxon>Myceligenerans</taxon>
    </lineage>
</organism>
<dbReference type="Gene3D" id="1.20.1260.10">
    <property type="match status" value="1"/>
</dbReference>
<dbReference type="InterPro" id="IPR005183">
    <property type="entry name" value="DUF305_CopM-like"/>
</dbReference>